<evidence type="ECO:0000313" key="3">
    <source>
        <dbReference type="EMBL" id="CCC49993.1"/>
    </source>
</evidence>
<dbReference type="InterPro" id="IPR036291">
    <property type="entry name" value="NAD(P)-bd_dom_sf"/>
</dbReference>
<dbReference type="PRINTS" id="PR00081">
    <property type="entry name" value="GDHRDH"/>
</dbReference>
<dbReference type="EMBL" id="HE573024">
    <property type="protein sequence ID" value="CCC49993.1"/>
    <property type="molecule type" value="Genomic_DNA"/>
</dbReference>
<evidence type="ECO:0000256" key="1">
    <source>
        <dbReference type="ARBA" id="ARBA00006484"/>
    </source>
</evidence>
<dbReference type="AlphaFoldDB" id="G0U1N6"/>
<dbReference type="PANTHER" id="PTHR24320">
    <property type="entry name" value="RETINOL DEHYDROGENASE"/>
    <property type="match status" value="1"/>
</dbReference>
<reference evidence="3" key="1">
    <citation type="journal article" date="2012" name="Proc. Natl. Acad. Sci. U.S.A.">
        <title>Antigenic diversity is generated by distinct evolutionary mechanisms in African trypanosome species.</title>
        <authorList>
            <person name="Jackson A.P."/>
            <person name="Berry A."/>
            <person name="Aslett M."/>
            <person name="Allison H.C."/>
            <person name="Burton P."/>
            <person name="Vavrova-Anderson J."/>
            <person name="Brown R."/>
            <person name="Browne H."/>
            <person name="Corton N."/>
            <person name="Hauser H."/>
            <person name="Gamble J."/>
            <person name="Gilderthorp R."/>
            <person name="Marcello L."/>
            <person name="McQuillan J."/>
            <person name="Otto T.D."/>
            <person name="Quail M.A."/>
            <person name="Sanders M.J."/>
            <person name="van Tonder A."/>
            <person name="Ginger M.L."/>
            <person name="Field M.C."/>
            <person name="Barry J.D."/>
            <person name="Hertz-Fowler C."/>
            <person name="Berriman M."/>
        </authorList>
    </citation>
    <scope>NUCLEOTIDE SEQUENCE</scope>
    <source>
        <strain evidence="3">Y486</strain>
    </source>
</reference>
<name>G0U1N6_TRYVY</name>
<protein>
    <submittedName>
        <fullName evidence="3">Putative short chain dehydrogenase/reductase</fullName>
    </submittedName>
</protein>
<keyword evidence="2" id="KW-0560">Oxidoreductase</keyword>
<dbReference type="Pfam" id="PF00106">
    <property type="entry name" value="adh_short"/>
    <property type="match status" value="1"/>
</dbReference>
<proteinExistence type="inferred from homology"/>
<evidence type="ECO:0000256" key="2">
    <source>
        <dbReference type="ARBA" id="ARBA00023002"/>
    </source>
</evidence>
<dbReference type="InterPro" id="IPR002347">
    <property type="entry name" value="SDR_fam"/>
</dbReference>
<dbReference type="VEuPathDB" id="TriTrypDB:TvY486_0806000"/>
<accession>G0U1N6</accession>
<comment type="similarity">
    <text evidence="1">Belongs to the short-chain dehydrogenases/reductases (SDR) family.</text>
</comment>
<dbReference type="PANTHER" id="PTHR24320:SF79">
    <property type="entry name" value="DEHYDROGENASE, PUTATIVE-RELATED"/>
    <property type="match status" value="1"/>
</dbReference>
<dbReference type="SUPFAM" id="SSF51735">
    <property type="entry name" value="NAD(P)-binding Rossmann-fold domains"/>
    <property type="match status" value="1"/>
</dbReference>
<dbReference type="Gene3D" id="3.40.50.720">
    <property type="entry name" value="NAD(P)-binding Rossmann-like Domain"/>
    <property type="match status" value="1"/>
</dbReference>
<sequence>MLHRVVRGLGLHGNAAEGVARLSCRQAALMTLARFESSVTPGPKASDAKVHALSKNKGDACAYAGYDDFASYSALRHNGYLLMHSRRLWLPGVMLLLHSFLGPQYLTSWMAEGLYWSACVLVQRINVRGRTNRVRKDLADKVCVVTGGTSGIGLHTAMQLWNMGARVVIASRPGHETRTREFFRVHSRLDADSAEKALDERLTFVALDLSDQVNIMACAAKLEGMLNGRIDILVNCAAVWLEEPGLTKSGFEEHIGINFLGPFHFTEALLPSLRRSRRGGRVVYVTCASHNGVRRGNVVQERMTLKPSEEAQQLTARCYSASKLGNVYHVQSIAERHYEGIPLNKPSDLRPVVACAADPGFCSTGIVWRESAPLLGMGFIARALRSLLLKTGSEGSQTVVNCCVRDDLEIGGYYAECTLMPSGLSRRAHCAKSRREVIYWAMGKTTGRYHTMTPRVVSEGGTEGQGP</sequence>
<gene>
    <name evidence="3" type="ORF">TVY486_0806000</name>
</gene>
<dbReference type="OMA" id="QITARCY"/>
<organism evidence="3">
    <name type="scientific">Trypanosoma vivax (strain Y486)</name>
    <dbReference type="NCBI Taxonomy" id="1055687"/>
    <lineage>
        <taxon>Eukaryota</taxon>
        <taxon>Discoba</taxon>
        <taxon>Euglenozoa</taxon>
        <taxon>Kinetoplastea</taxon>
        <taxon>Metakinetoplastina</taxon>
        <taxon>Trypanosomatida</taxon>
        <taxon>Trypanosomatidae</taxon>
        <taxon>Trypanosoma</taxon>
        <taxon>Duttonella</taxon>
    </lineage>
</organism>
<dbReference type="GO" id="GO:0016491">
    <property type="term" value="F:oxidoreductase activity"/>
    <property type="evidence" value="ECO:0007669"/>
    <property type="project" value="UniProtKB-KW"/>
</dbReference>